<dbReference type="InterPro" id="IPR037401">
    <property type="entry name" value="SnoaL-like"/>
</dbReference>
<dbReference type="PANTHER" id="PTHR33336:SF3">
    <property type="entry name" value="ABM DOMAIN-CONTAINING PROTEIN"/>
    <property type="match status" value="1"/>
</dbReference>
<feature type="domain" description="ABM" evidence="2">
    <location>
        <begin position="6"/>
        <end position="95"/>
    </location>
</feature>
<dbReference type="Proteomes" id="UP000603227">
    <property type="component" value="Unassembled WGS sequence"/>
</dbReference>
<dbReference type="Gene3D" id="3.10.450.50">
    <property type="match status" value="1"/>
</dbReference>
<feature type="compositionally biased region" description="Acidic residues" evidence="1">
    <location>
        <begin position="117"/>
        <end position="126"/>
    </location>
</feature>
<evidence type="ECO:0000313" key="3">
    <source>
        <dbReference type="EMBL" id="GHH88076.1"/>
    </source>
</evidence>
<feature type="compositionally biased region" description="Basic and acidic residues" evidence="1">
    <location>
        <begin position="107"/>
        <end position="116"/>
    </location>
</feature>
<name>A0A919LAG1_9ACTN</name>
<evidence type="ECO:0000259" key="2">
    <source>
        <dbReference type="PROSITE" id="PS51725"/>
    </source>
</evidence>
<keyword evidence="4" id="KW-1185">Reference proteome</keyword>
<dbReference type="InterPro" id="IPR007138">
    <property type="entry name" value="ABM_dom"/>
</dbReference>
<evidence type="ECO:0000256" key="1">
    <source>
        <dbReference type="SAM" id="MobiDB-lite"/>
    </source>
</evidence>
<dbReference type="SUPFAM" id="SSF54909">
    <property type="entry name" value="Dimeric alpha+beta barrel"/>
    <property type="match status" value="1"/>
</dbReference>
<reference evidence="3" key="2">
    <citation type="submission" date="2020-09" db="EMBL/GenBank/DDBJ databases">
        <authorList>
            <person name="Sun Q."/>
            <person name="Zhou Y."/>
        </authorList>
    </citation>
    <scope>NUCLEOTIDE SEQUENCE</scope>
    <source>
        <strain evidence="3">CGMCC 4.7403</strain>
    </source>
</reference>
<organism evidence="3 4">
    <name type="scientific">Streptomyces capitiformicae</name>
    <dbReference type="NCBI Taxonomy" id="2014920"/>
    <lineage>
        <taxon>Bacteria</taxon>
        <taxon>Bacillati</taxon>
        <taxon>Actinomycetota</taxon>
        <taxon>Actinomycetes</taxon>
        <taxon>Kitasatosporales</taxon>
        <taxon>Streptomycetaceae</taxon>
        <taxon>Streptomyces</taxon>
    </lineage>
</organism>
<comment type="caution">
    <text evidence="3">The sequence shown here is derived from an EMBL/GenBank/DDBJ whole genome shotgun (WGS) entry which is preliminary data.</text>
</comment>
<protein>
    <recommendedName>
        <fullName evidence="2">ABM domain-containing protein</fullName>
    </recommendedName>
</protein>
<gene>
    <name evidence="3" type="ORF">GCM10017771_31910</name>
</gene>
<dbReference type="Pfam" id="PF12680">
    <property type="entry name" value="SnoaL_2"/>
    <property type="match status" value="1"/>
</dbReference>
<proteinExistence type="predicted"/>
<dbReference type="AlphaFoldDB" id="A0A919LAG1"/>
<dbReference type="RefSeq" id="WP_189783119.1">
    <property type="nucleotide sequence ID" value="NZ_BNAT01000009.1"/>
</dbReference>
<dbReference type="PROSITE" id="PS51725">
    <property type="entry name" value="ABM"/>
    <property type="match status" value="1"/>
</dbReference>
<dbReference type="PANTHER" id="PTHR33336">
    <property type="entry name" value="QUINOL MONOOXYGENASE YGIN-RELATED"/>
    <property type="match status" value="1"/>
</dbReference>
<dbReference type="SUPFAM" id="SSF54427">
    <property type="entry name" value="NTF2-like"/>
    <property type="match status" value="1"/>
</dbReference>
<sequence length="240" mass="26411">MHDKTLSAVGFARARRGRAAELGDILVAIAERSRTEVGCLESLVHRDLADPDLFVCYERWASEEAVAGHLAQPYLKEFLDRLMDCLEQDLDVHRLRLAGPAPAPDASDVRDVRDGPTDPDDLDDPAETNARYVAAYNARDIDAVMAVYAPGASAVREPGRAVTGAAHRQAVLEFFRNEPRLSAEVRERYVVGDIASLVVDWSIEVPGAPEMSGSGRGLDVLRRNERGQWRYVVTNPFGTV</sequence>
<dbReference type="Pfam" id="PF03992">
    <property type="entry name" value="ABM"/>
    <property type="match status" value="1"/>
</dbReference>
<dbReference type="Gene3D" id="3.30.70.100">
    <property type="match status" value="1"/>
</dbReference>
<dbReference type="GO" id="GO:0016491">
    <property type="term" value="F:oxidoreductase activity"/>
    <property type="evidence" value="ECO:0007669"/>
    <property type="project" value="TreeGrafter"/>
</dbReference>
<dbReference type="EMBL" id="BNAT01000009">
    <property type="protein sequence ID" value="GHH88076.1"/>
    <property type="molecule type" value="Genomic_DNA"/>
</dbReference>
<feature type="region of interest" description="Disordered" evidence="1">
    <location>
        <begin position="99"/>
        <end position="127"/>
    </location>
</feature>
<dbReference type="InterPro" id="IPR032710">
    <property type="entry name" value="NTF2-like_dom_sf"/>
</dbReference>
<dbReference type="GO" id="GO:0005829">
    <property type="term" value="C:cytosol"/>
    <property type="evidence" value="ECO:0007669"/>
    <property type="project" value="TreeGrafter"/>
</dbReference>
<evidence type="ECO:0000313" key="4">
    <source>
        <dbReference type="Proteomes" id="UP000603227"/>
    </source>
</evidence>
<accession>A0A919LAG1</accession>
<reference evidence="3" key="1">
    <citation type="journal article" date="2014" name="Int. J. Syst. Evol. Microbiol.">
        <title>Complete genome sequence of Corynebacterium casei LMG S-19264T (=DSM 44701T), isolated from a smear-ripened cheese.</title>
        <authorList>
            <consortium name="US DOE Joint Genome Institute (JGI-PGF)"/>
            <person name="Walter F."/>
            <person name="Albersmeier A."/>
            <person name="Kalinowski J."/>
            <person name="Ruckert C."/>
        </authorList>
    </citation>
    <scope>NUCLEOTIDE SEQUENCE</scope>
    <source>
        <strain evidence="3">CGMCC 4.7403</strain>
    </source>
</reference>
<dbReference type="InterPro" id="IPR011008">
    <property type="entry name" value="Dimeric_a/b-barrel"/>
</dbReference>
<dbReference type="InterPro" id="IPR050744">
    <property type="entry name" value="AI-2_Isomerase_LsrG"/>
</dbReference>